<sequence length="505" mass="58603">MFTAYLYISDSYTDHYLHIIFNRLMEKGIDIVLCDADASQPEIDPKHPRVYVSIGEDWEEFKGLNSLPLEERRRWIHVKSGEEIEADHLFHCWLKRTDPLPEGEEISIPSTISDRPLVSVFTAAYRSGNKIRRPYESLLKQTYTNWEWVIVDDSGDEDETYQTALVGLDDSRVRRYRPDGSSGYIGAVKRYAASLCTGEILVEVDHDDELTEDCLEKIVSAFQANPEAGFAYGDCTEVHADNLHAHWYGWDSGYGYNLYYRVWIHKMKRWQNVNKHTALNGTTIRHLVGLPNHPRAWRRDCYHLIGGHREELLVADDYDLLVRTFLSTRVVAIPDLLYIQYRNAGGSNTTFTRNKQIQLLVQQLYLYYGDRIGERLESLELPREIPYDRIWKRKTDDAGVKTAHLIHEREDRRSLLFPIPHEEEEYDHTLLLEALREGLETGFSDHEIVIAGRIPHLVETYAANAPMGAIRWWPMEVEDDWETCLRYASYMASCKEKVVVGRGGT</sequence>
<dbReference type="OrthoDB" id="9800276at2"/>
<dbReference type="PATRIC" id="fig|189381.12.peg.4330"/>
<proteinExistence type="inferred from homology"/>
<accession>A0A0M0G2N0</accession>
<evidence type="ECO:0000313" key="3">
    <source>
        <dbReference type="EMBL" id="KON84018.1"/>
    </source>
</evidence>
<dbReference type="EMBL" id="LGUE01000005">
    <property type="protein sequence ID" value="KON84018.1"/>
    <property type="molecule type" value="Genomic_DNA"/>
</dbReference>
<reference evidence="4" key="1">
    <citation type="submission" date="2015-07" db="EMBL/GenBank/DDBJ databases">
        <title>Fjat-14235 jcm11544.</title>
        <authorList>
            <person name="Liu B."/>
            <person name="Wang J."/>
            <person name="Zhu Y."/>
            <person name="Liu G."/>
            <person name="Chen Q."/>
            <person name="Chen Z."/>
            <person name="Lan J."/>
            <person name="Che J."/>
            <person name="Ge C."/>
            <person name="Shi H."/>
            <person name="Pan Z."/>
            <person name="Liu X."/>
        </authorList>
    </citation>
    <scope>NUCLEOTIDE SEQUENCE [LARGE SCALE GENOMIC DNA]</scope>
    <source>
        <strain evidence="4">JCM 11544</strain>
    </source>
</reference>
<dbReference type="STRING" id="189381.GCA_900166615_02193"/>
<comment type="similarity">
    <text evidence="1">Belongs to the glycosyltransferase 2 family.</text>
</comment>
<protein>
    <submittedName>
        <fullName evidence="3">Glycosyl transferase family 2</fullName>
    </submittedName>
</protein>
<name>A0A0M0G2N0_9BACI</name>
<dbReference type="PANTHER" id="PTHR22916:SF3">
    <property type="entry name" value="UDP-GLCNAC:BETAGAL BETA-1,3-N-ACETYLGLUCOSAMINYLTRANSFERASE-LIKE PROTEIN 1"/>
    <property type="match status" value="1"/>
</dbReference>
<dbReference type="Gene3D" id="3.90.550.10">
    <property type="entry name" value="Spore Coat Polysaccharide Biosynthesis Protein SpsA, Chain A"/>
    <property type="match status" value="1"/>
</dbReference>
<evidence type="ECO:0000259" key="2">
    <source>
        <dbReference type="Pfam" id="PF00535"/>
    </source>
</evidence>
<keyword evidence="3" id="KW-0808">Transferase</keyword>
<organism evidence="3 4">
    <name type="scientific">Rossellomorea marisflavi</name>
    <dbReference type="NCBI Taxonomy" id="189381"/>
    <lineage>
        <taxon>Bacteria</taxon>
        <taxon>Bacillati</taxon>
        <taxon>Bacillota</taxon>
        <taxon>Bacilli</taxon>
        <taxon>Bacillales</taxon>
        <taxon>Bacillaceae</taxon>
        <taxon>Rossellomorea</taxon>
    </lineage>
</organism>
<dbReference type="GO" id="GO:0016758">
    <property type="term" value="F:hexosyltransferase activity"/>
    <property type="evidence" value="ECO:0007669"/>
    <property type="project" value="UniProtKB-ARBA"/>
</dbReference>
<evidence type="ECO:0000256" key="1">
    <source>
        <dbReference type="ARBA" id="ARBA00006739"/>
    </source>
</evidence>
<dbReference type="InterPro" id="IPR001173">
    <property type="entry name" value="Glyco_trans_2-like"/>
</dbReference>
<keyword evidence="4" id="KW-1185">Reference proteome</keyword>
<dbReference type="AlphaFoldDB" id="A0A0M0G2N0"/>
<dbReference type="SUPFAM" id="SSF53448">
    <property type="entry name" value="Nucleotide-diphospho-sugar transferases"/>
    <property type="match status" value="1"/>
</dbReference>
<feature type="domain" description="Glycosyltransferase 2-like" evidence="2">
    <location>
        <begin position="119"/>
        <end position="230"/>
    </location>
</feature>
<dbReference type="InterPro" id="IPR029044">
    <property type="entry name" value="Nucleotide-diphossugar_trans"/>
</dbReference>
<dbReference type="Pfam" id="PF00535">
    <property type="entry name" value="Glycos_transf_2"/>
    <property type="match status" value="1"/>
</dbReference>
<dbReference type="Proteomes" id="UP000037405">
    <property type="component" value="Unassembled WGS sequence"/>
</dbReference>
<evidence type="ECO:0000313" key="4">
    <source>
        <dbReference type="Proteomes" id="UP000037405"/>
    </source>
</evidence>
<comment type="caution">
    <text evidence="3">The sequence shown here is derived from an EMBL/GenBank/DDBJ whole genome shotgun (WGS) entry which is preliminary data.</text>
</comment>
<gene>
    <name evidence="3" type="ORF">AF331_16690</name>
</gene>
<dbReference type="PANTHER" id="PTHR22916">
    <property type="entry name" value="GLYCOSYLTRANSFERASE"/>
    <property type="match status" value="1"/>
</dbReference>